<dbReference type="GO" id="GO:0016020">
    <property type="term" value="C:membrane"/>
    <property type="evidence" value="ECO:0007669"/>
    <property type="project" value="UniProtKB-SubCell"/>
</dbReference>
<dbReference type="PROSITE" id="PS50846">
    <property type="entry name" value="HMA_2"/>
    <property type="match status" value="1"/>
</dbReference>
<evidence type="ECO:0000256" key="6">
    <source>
        <dbReference type="ARBA" id="ARBA00022723"/>
    </source>
</evidence>
<keyword evidence="15" id="KW-1185">Reference proteome</keyword>
<evidence type="ECO:0000313" key="14">
    <source>
        <dbReference type="EMBL" id="KAA8521952.1"/>
    </source>
</evidence>
<dbReference type="InterPro" id="IPR036163">
    <property type="entry name" value="HMA_dom_sf"/>
</dbReference>
<evidence type="ECO:0000313" key="15">
    <source>
        <dbReference type="Proteomes" id="UP000325577"/>
    </source>
</evidence>
<keyword evidence="7" id="KW-0809">Transit peptide</keyword>
<feature type="chain" id="PRO_5023944023" description="Superoxide dismutase copper chaperone" evidence="12">
    <location>
        <begin position="23"/>
        <end position="263"/>
    </location>
</feature>
<dbReference type="Pfam" id="PF00403">
    <property type="entry name" value="HMA"/>
    <property type="match status" value="1"/>
</dbReference>
<dbReference type="FunFam" id="2.60.40.200:FF:000006">
    <property type="entry name" value="Copper chaperone for superoxide dismutase"/>
    <property type="match status" value="1"/>
</dbReference>
<organism evidence="14 15">
    <name type="scientific">Nyssa sinensis</name>
    <dbReference type="NCBI Taxonomy" id="561372"/>
    <lineage>
        <taxon>Eukaryota</taxon>
        <taxon>Viridiplantae</taxon>
        <taxon>Streptophyta</taxon>
        <taxon>Embryophyta</taxon>
        <taxon>Tracheophyta</taxon>
        <taxon>Spermatophyta</taxon>
        <taxon>Magnoliopsida</taxon>
        <taxon>eudicotyledons</taxon>
        <taxon>Gunneridae</taxon>
        <taxon>Pentapetalae</taxon>
        <taxon>asterids</taxon>
        <taxon>Cornales</taxon>
        <taxon>Nyssaceae</taxon>
        <taxon>Nyssa</taxon>
    </lineage>
</organism>
<dbReference type="EMBL" id="CM018048">
    <property type="protein sequence ID" value="KAA8521952.1"/>
    <property type="molecule type" value="Genomic_DNA"/>
</dbReference>
<feature type="signal peptide" evidence="12">
    <location>
        <begin position="1"/>
        <end position="22"/>
    </location>
</feature>
<dbReference type="GO" id="GO:0009507">
    <property type="term" value="C:chloroplast"/>
    <property type="evidence" value="ECO:0007669"/>
    <property type="project" value="UniProtKB-SubCell"/>
</dbReference>
<dbReference type="FunFam" id="3.30.70.100:FF:000042">
    <property type="entry name" value="Copper chaperone for superoxide dismutase"/>
    <property type="match status" value="1"/>
</dbReference>
<keyword evidence="6" id="KW-0479">Metal-binding</keyword>
<dbReference type="PANTHER" id="PTHR10003">
    <property type="entry name" value="SUPEROXIDE DISMUTASE CU-ZN -RELATED"/>
    <property type="match status" value="1"/>
</dbReference>
<name>A0A5J4ZX14_9ASTE</name>
<dbReference type="InterPro" id="IPR024134">
    <property type="entry name" value="SOD_Cu/Zn_/chaperone"/>
</dbReference>
<dbReference type="InterPro" id="IPR036423">
    <property type="entry name" value="SOD-like_Cu/Zn_dom_sf"/>
</dbReference>
<comment type="subcellular location">
    <subcellularLocation>
        <location evidence="2">Membrane</location>
        <topology evidence="2">Peripheral membrane protein</topology>
    </subcellularLocation>
    <subcellularLocation>
        <location evidence="3">Plastid</location>
        <location evidence="3">Chloroplast</location>
    </subcellularLocation>
</comment>
<evidence type="ECO:0000256" key="7">
    <source>
        <dbReference type="ARBA" id="ARBA00022946"/>
    </source>
</evidence>
<dbReference type="GO" id="GO:0006801">
    <property type="term" value="P:superoxide metabolic process"/>
    <property type="evidence" value="ECO:0007669"/>
    <property type="project" value="InterPro"/>
</dbReference>
<dbReference type="CDD" id="cd00371">
    <property type="entry name" value="HMA"/>
    <property type="match status" value="1"/>
</dbReference>
<evidence type="ECO:0000256" key="10">
    <source>
        <dbReference type="ARBA" id="ARBA00025798"/>
    </source>
</evidence>
<evidence type="ECO:0000256" key="8">
    <source>
        <dbReference type="ARBA" id="ARBA00023008"/>
    </source>
</evidence>
<evidence type="ECO:0000256" key="11">
    <source>
        <dbReference type="ARBA" id="ARBA00032899"/>
    </source>
</evidence>
<evidence type="ECO:0000259" key="13">
    <source>
        <dbReference type="PROSITE" id="PS50846"/>
    </source>
</evidence>
<comment type="cofactor">
    <cofactor evidence="1">
        <name>Cu(2+)</name>
        <dbReference type="ChEBI" id="CHEBI:29036"/>
    </cofactor>
</comment>
<sequence>MAFLRSVVTTAIAASALPAAFAFASPSSSSPSSSPISKTFNSTFLSLRTDRLGPLKTEFARPSPPSALHMDAPSSDHKYATQNDAVLSELLTEFMVDMKCEGCVNAVKNKLQTVNGVKNVEVDLSNQVVRVLGSSPVKTMSEALEQTGRKARLIGQGVPEDFLVSAAVAEFKGPSIFGVVRLAQVNMVLARIEANFSGLSPGKHGWSINEFGDLTKGAASTGKVFNPTNQLTEEEPVGDLGTLDVDENGEAFFSGCSSEAESC</sequence>
<keyword evidence="12" id="KW-0732">Signal</keyword>
<dbReference type="GO" id="GO:0005507">
    <property type="term" value="F:copper ion binding"/>
    <property type="evidence" value="ECO:0007669"/>
    <property type="project" value="InterPro"/>
</dbReference>
<protein>
    <recommendedName>
        <fullName evidence="11">Superoxide dismutase copper chaperone</fullName>
    </recommendedName>
</protein>
<gene>
    <name evidence="14" type="ORF">F0562_012734</name>
</gene>
<dbReference type="InterPro" id="IPR001424">
    <property type="entry name" value="SOD_Cu_Zn_dom"/>
</dbReference>
<evidence type="ECO:0000256" key="12">
    <source>
        <dbReference type="SAM" id="SignalP"/>
    </source>
</evidence>
<dbReference type="SUPFAM" id="SSF55008">
    <property type="entry name" value="HMA, heavy metal-associated domain"/>
    <property type="match status" value="1"/>
</dbReference>
<accession>A0A5J4ZX14</accession>
<dbReference type="Pfam" id="PF00080">
    <property type="entry name" value="Sod_Cu"/>
    <property type="match status" value="1"/>
</dbReference>
<dbReference type="Gene3D" id="3.30.70.100">
    <property type="match status" value="1"/>
</dbReference>
<dbReference type="SUPFAM" id="SSF49329">
    <property type="entry name" value="Cu,Zn superoxide dismutase-like"/>
    <property type="match status" value="1"/>
</dbReference>
<dbReference type="GO" id="GO:0009626">
    <property type="term" value="P:plant-type hypersensitive response"/>
    <property type="evidence" value="ECO:0007669"/>
    <property type="project" value="UniProtKB-KW"/>
</dbReference>
<feature type="domain" description="HMA" evidence="13">
    <location>
        <begin position="89"/>
        <end position="152"/>
    </location>
</feature>
<proteinExistence type="inferred from homology"/>
<dbReference type="Gene3D" id="2.60.40.200">
    <property type="entry name" value="Superoxide dismutase, copper/zinc binding domain"/>
    <property type="match status" value="1"/>
</dbReference>
<keyword evidence="5" id="KW-0934">Plastid</keyword>
<evidence type="ECO:0000256" key="4">
    <source>
        <dbReference type="ARBA" id="ARBA00022528"/>
    </source>
</evidence>
<evidence type="ECO:0000256" key="3">
    <source>
        <dbReference type="ARBA" id="ARBA00004229"/>
    </source>
</evidence>
<evidence type="ECO:0000256" key="2">
    <source>
        <dbReference type="ARBA" id="ARBA00004170"/>
    </source>
</evidence>
<comment type="similarity">
    <text evidence="10">In the C-terminal section; belongs to the Cu-Zn superoxide dismutase family.</text>
</comment>
<dbReference type="AlphaFoldDB" id="A0A5J4ZX14"/>
<dbReference type="Proteomes" id="UP000325577">
    <property type="component" value="Linkage Group LG5"/>
</dbReference>
<keyword evidence="4" id="KW-0150">Chloroplast</keyword>
<dbReference type="OrthoDB" id="666972at2759"/>
<reference evidence="14 15" key="1">
    <citation type="submission" date="2019-09" db="EMBL/GenBank/DDBJ databases">
        <title>A chromosome-level genome assembly of the Chinese tupelo Nyssa sinensis.</title>
        <authorList>
            <person name="Yang X."/>
            <person name="Kang M."/>
            <person name="Yang Y."/>
            <person name="Xiong H."/>
            <person name="Wang M."/>
            <person name="Zhang Z."/>
            <person name="Wang Z."/>
            <person name="Wu H."/>
            <person name="Ma T."/>
            <person name="Liu J."/>
            <person name="Xi Z."/>
        </authorList>
    </citation>
    <scope>NUCLEOTIDE SEQUENCE [LARGE SCALE GENOMIC DNA]</scope>
    <source>
        <strain evidence="14">J267</strain>
        <tissue evidence="14">Leaf</tissue>
    </source>
</reference>
<dbReference type="InterPro" id="IPR006121">
    <property type="entry name" value="HMA_dom"/>
</dbReference>
<evidence type="ECO:0000256" key="9">
    <source>
        <dbReference type="ARBA" id="ARBA00023186"/>
    </source>
</evidence>
<evidence type="ECO:0000256" key="1">
    <source>
        <dbReference type="ARBA" id="ARBA00001973"/>
    </source>
</evidence>
<keyword evidence="9" id="KW-0143">Chaperone</keyword>
<evidence type="ECO:0000256" key="5">
    <source>
        <dbReference type="ARBA" id="ARBA00022640"/>
    </source>
</evidence>
<keyword evidence="8" id="KW-0186">Copper</keyword>